<dbReference type="SUPFAM" id="SSF46565">
    <property type="entry name" value="Chaperone J-domain"/>
    <property type="match status" value="1"/>
</dbReference>
<evidence type="ECO:0000256" key="2">
    <source>
        <dbReference type="SAM" id="Phobius"/>
    </source>
</evidence>
<proteinExistence type="predicted"/>
<dbReference type="GO" id="GO:0045275">
    <property type="term" value="C:respiratory chain complex III"/>
    <property type="evidence" value="ECO:0007669"/>
    <property type="project" value="InterPro"/>
</dbReference>
<name>A0A8S1ITU4_9CHLO</name>
<feature type="compositionally biased region" description="Basic and acidic residues" evidence="1">
    <location>
        <begin position="222"/>
        <end position="241"/>
    </location>
</feature>
<dbReference type="InterPro" id="IPR036656">
    <property type="entry name" value="QCR9_sf"/>
</dbReference>
<keyword evidence="2" id="KW-1133">Transmembrane helix</keyword>
<dbReference type="Gene3D" id="1.10.287.110">
    <property type="entry name" value="DnaJ domain"/>
    <property type="match status" value="1"/>
</dbReference>
<feature type="transmembrane region" description="Helical" evidence="2">
    <location>
        <begin position="20"/>
        <end position="46"/>
    </location>
</feature>
<accession>A0A8S1ITU4</accession>
<dbReference type="GO" id="GO:0005739">
    <property type="term" value="C:mitochondrion"/>
    <property type="evidence" value="ECO:0007669"/>
    <property type="project" value="GOC"/>
</dbReference>
<gene>
    <name evidence="3" type="ORF">OSTQU699_LOCUS2781</name>
</gene>
<dbReference type="EMBL" id="CAJHUC010000654">
    <property type="protein sequence ID" value="CAD7697420.1"/>
    <property type="molecule type" value="Genomic_DNA"/>
</dbReference>
<dbReference type="InterPro" id="IPR036869">
    <property type="entry name" value="J_dom_sf"/>
</dbReference>
<evidence type="ECO:0000313" key="3">
    <source>
        <dbReference type="EMBL" id="CAD7697420.1"/>
    </source>
</evidence>
<feature type="region of interest" description="Disordered" evidence="1">
    <location>
        <begin position="218"/>
        <end position="249"/>
    </location>
</feature>
<sequence>MQANAERLAIFSSREKHPILCVCVCGGVWVGYMVLAACMLPCLGLPCKDCFMMIEGCCLFQPSPYFCCRRGEFDARSAGLALRHFRHVAASESAREKAAARFKAVSEAYRVLSNERERAIYDVSGRSAVYRSRTGERTRASASYARTDQKWRTYSRAGSARGFDRRQWSAFLLRVGTQLPFQALIATGILLGALTVGSTAEGIWNHLNRGKQFADVIKQTKRATEPERLSTRNTGRMKEASEQVGQPDS</sequence>
<dbReference type="GO" id="GO:0006122">
    <property type="term" value="P:mitochondrial electron transport, ubiquinol to cytochrome c"/>
    <property type="evidence" value="ECO:0007669"/>
    <property type="project" value="InterPro"/>
</dbReference>
<keyword evidence="4" id="KW-1185">Reference proteome</keyword>
<organism evidence="3 4">
    <name type="scientific">Ostreobium quekettii</name>
    <dbReference type="NCBI Taxonomy" id="121088"/>
    <lineage>
        <taxon>Eukaryota</taxon>
        <taxon>Viridiplantae</taxon>
        <taxon>Chlorophyta</taxon>
        <taxon>core chlorophytes</taxon>
        <taxon>Ulvophyceae</taxon>
        <taxon>TCBD clade</taxon>
        <taxon>Bryopsidales</taxon>
        <taxon>Ostreobineae</taxon>
        <taxon>Ostreobiaceae</taxon>
        <taxon>Ostreobium</taxon>
    </lineage>
</organism>
<evidence type="ECO:0000313" key="4">
    <source>
        <dbReference type="Proteomes" id="UP000708148"/>
    </source>
</evidence>
<protein>
    <recommendedName>
        <fullName evidence="5">J domain-containing protein</fullName>
    </recommendedName>
</protein>
<comment type="caution">
    <text evidence="3">The sequence shown here is derived from an EMBL/GenBank/DDBJ whole genome shotgun (WGS) entry which is preliminary data.</text>
</comment>
<keyword evidence="2" id="KW-0472">Membrane</keyword>
<reference evidence="3" key="1">
    <citation type="submission" date="2020-12" db="EMBL/GenBank/DDBJ databases">
        <authorList>
            <person name="Iha C."/>
        </authorList>
    </citation>
    <scope>NUCLEOTIDE SEQUENCE</scope>
</reference>
<evidence type="ECO:0008006" key="5">
    <source>
        <dbReference type="Google" id="ProtNLM"/>
    </source>
</evidence>
<evidence type="ECO:0000256" key="1">
    <source>
        <dbReference type="SAM" id="MobiDB-lite"/>
    </source>
</evidence>
<dbReference type="Proteomes" id="UP000708148">
    <property type="component" value="Unassembled WGS sequence"/>
</dbReference>
<keyword evidence="2" id="KW-0812">Transmembrane</keyword>
<dbReference type="SUPFAM" id="SSF81514">
    <property type="entry name" value="Subunit X (non-heme 7 kDa protein) of cytochrome bc1 complex (Ubiquinol-cytochrome c reductase)"/>
    <property type="match status" value="1"/>
</dbReference>
<dbReference type="AlphaFoldDB" id="A0A8S1ITU4"/>